<dbReference type="EMBL" id="DVON01000164">
    <property type="protein sequence ID" value="HIV12946.1"/>
    <property type="molecule type" value="Genomic_DNA"/>
</dbReference>
<dbReference type="InterPro" id="IPR023214">
    <property type="entry name" value="HAD_sf"/>
</dbReference>
<dbReference type="SFLD" id="SFLDG01140">
    <property type="entry name" value="C2.B:_Phosphomannomutase_and_P"/>
    <property type="match status" value="1"/>
</dbReference>
<organism evidence="1 2">
    <name type="scientific">Candidatus Pullilachnospira stercoravium</name>
    <dbReference type="NCBI Taxonomy" id="2840913"/>
    <lineage>
        <taxon>Bacteria</taxon>
        <taxon>Bacillati</taxon>
        <taxon>Bacillota</taxon>
        <taxon>Clostridia</taxon>
        <taxon>Lachnospirales</taxon>
        <taxon>Lachnospiraceae</taxon>
        <taxon>Lachnospiraceae incertae sedis</taxon>
        <taxon>Candidatus Pullilachnospira</taxon>
    </lineage>
</organism>
<dbReference type="PANTHER" id="PTHR10000:SF8">
    <property type="entry name" value="HAD SUPERFAMILY HYDROLASE-LIKE, TYPE 3"/>
    <property type="match status" value="1"/>
</dbReference>
<dbReference type="InterPro" id="IPR036412">
    <property type="entry name" value="HAD-like_sf"/>
</dbReference>
<dbReference type="GO" id="GO:0005829">
    <property type="term" value="C:cytosol"/>
    <property type="evidence" value="ECO:0007669"/>
    <property type="project" value="TreeGrafter"/>
</dbReference>
<reference evidence="1" key="1">
    <citation type="submission" date="2020-10" db="EMBL/GenBank/DDBJ databases">
        <authorList>
            <person name="Gilroy R."/>
        </authorList>
    </citation>
    <scope>NUCLEOTIDE SEQUENCE</scope>
    <source>
        <strain evidence="1">ChiBcec2-4451</strain>
    </source>
</reference>
<dbReference type="PANTHER" id="PTHR10000">
    <property type="entry name" value="PHOSPHOSERINE PHOSPHATASE"/>
    <property type="match status" value="1"/>
</dbReference>
<evidence type="ECO:0000313" key="2">
    <source>
        <dbReference type="Proteomes" id="UP000886723"/>
    </source>
</evidence>
<dbReference type="Gene3D" id="3.40.50.1000">
    <property type="entry name" value="HAD superfamily/HAD-like"/>
    <property type="match status" value="1"/>
</dbReference>
<dbReference type="SFLD" id="SFLDS00003">
    <property type="entry name" value="Haloacid_Dehalogenase"/>
    <property type="match status" value="1"/>
</dbReference>
<dbReference type="Pfam" id="PF08282">
    <property type="entry name" value="Hydrolase_3"/>
    <property type="match status" value="1"/>
</dbReference>
<dbReference type="InterPro" id="IPR006379">
    <property type="entry name" value="HAD-SF_hydro_IIB"/>
</dbReference>
<dbReference type="AlphaFoldDB" id="A0A9D1NU71"/>
<dbReference type="Proteomes" id="UP000886723">
    <property type="component" value="Unassembled WGS sequence"/>
</dbReference>
<reference evidence="1" key="2">
    <citation type="journal article" date="2021" name="PeerJ">
        <title>Extensive microbial diversity within the chicken gut microbiome revealed by metagenomics and culture.</title>
        <authorList>
            <person name="Gilroy R."/>
            <person name="Ravi A."/>
            <person name="Getino M."/>
            <person name="Pursley I."/>
            <person name="Horton D.L."/>
            <person name="Alikhan N.F."/>
            <person name="Baker D."/>
            <person name="Gharbi K."/>
            <person name="Hall N."/>
            <person name="Watson M."/>
            <person name="Adriaenssens E.M."/>
            <person name="Foster-Nyarko E."/>
            <person name="Jarju S."/>
            <person name="Secka A."/>
            <person name="Antonio M."/>
            <person name="Oren A."/>
            <person name="Chaudhuri R.R."/>
            <person name="La Ragione R."/>
            <person name="Hildebrand F."/>
            <person name="Pallen M.J."/>
        </authorList>
    </citation>
    <scope>NUCLEOTIDE SEQUENCE</scope>
    <source>
        <strain evidence="1">ChiBcec2-4451</strain>
    </source>
</reference>
<accession>A0A9D1NU71</accession>
<dbReference type="SUPFAM" id="SSF56784">
    <property type="entry name" value="HAD-like"/>
    <property type="match status" value="1"/>
</dbReference>
<gene>
    <name evidence="1" type="ORF">IAA63_07390</name>
</gene>
<dbReference type="GO" id="GO:0000287">
    <property type="term" value="F:magnesium ion binding"/>
    <property type="evidence" value="ECO:0007669"/>
    <property type="project" value="TreeGrafter"/>
</dbReference>
<evidence type="ECO:0000313" key="1">
    <source>
        <dbReference type="EMBL" id="HIV12946.1"/>
    </source>
</evidence>
<name>A0A9D1NU71_9FIRM</name>
<comment type="caution">
    <text evidence="1">The sequence shown here is derived from an EMBL/GenBank/DDBJ whole genome shotgun (WGS) entry which is preliminary data.</text>
</comment>
<proteinExistence type="predicted"/>
<dbReference type="NCBIfam" id="TIGR01484">
    <property type="entry name" value="HAD-SF-IIB"/>
    <property type="match status" value="1"/>
</dbReference>
<dbReference type="Gene3D" id="3.30.1240.10">
    <property type="match status" value="1"/>
</dbReference>
<protein>
    <submittedName>
        <fullName evidence="1">HAD family phosphatase</fullName>
    </submittedName>
</protein>
<dbReference type="GO" id="GO:0016791">
    <property type="term" value="F:phosphatase activity"/>
    <property type="evidence" value="ECO:0007669"/>
    <property type="project" value="TreeGrafter"/>
</dbReference>
<sequence length="274" mass="30625">MDLKLAAIDLDGTLLKEDCTISERNRKAICRAMELGYLVVPSTGRGYRNSRFVLEEFPAMPYYINANGTTVTRGEPEEVLLSKTISLDTGREIYRIAREYPAFIELYHGLDAFDSREGCEKLYKSGVMEAYCRQLLKTNIHLDSLDDFVLKEEHLISKFHIVCVSKKDKEELMERLGALAGVFPISTASHNIEIADTHWSKKDGLAWLCGRLKIDASQVLAIGDSENDYEQIRWAGVGVAVKNAYPRVIGAADALVASNEEDGVAQALEQFLNL</sequence>